<feature type="compositionally biased region" description="Basic and acidic residues" evidence="1">
    <location>
        <begin position="173"/>
        <end position="185"/>
    </location>
</feature>
<dbReference type="PANTHER" id="PTHR21539:SF0">
    <property type="entry name" value="SAGA-ASSOCIATED FACTOR 29"/>
    <property type="match status" value="1"/>
</dbReference>
<organism evidence="3 4">
    <name type="scientific">Exophiala bonariae</name>
    <dbReference type="NCBI Taxonomy" id="1690606"/>
    <lineage>
        <taxon>Eukaryota</taxon>
        <taxon>Fungi</taxon>
        <taxon>Dikarya</taxon>
        <taxon>Ascomycota</taxon>
        <taxon>Pezizomycotina</taxon>
        <taxon>Eurotiomycetes</taxon>
        <taxon>Chaetothyriomycetidae</taxon>
        <taxon>Chaetothyriales</taxon>
        <taxon>Herpotrichiellaceae</taxon>
        <taxon>Exophiala</taxon>
    </lineage>
</organism>
<dbReference type="InterPro" id="IPR037802">
    <property type="entry name" value="SGF29"/>
</dbReference>
<protein>
    <recommendedName>
        <fullName evidence="2">SGF29 C-terminal domain-containing protein</fullName>
    </recommendedName>
</protein>
<dbReference type="AlphaFoldDB" id="A0AAV9NS60"/>
<dbReference type="InterPro" id="IPR047288">
    <property type="entry name" value="Tudor_SGF29_rpt1"/>
</dbReference>
<feature type="compositionally biased region" description="Low complexity" evidence="1">
    <location>
        <begin position="153"/>
        <end position="172"/>
    </location>
</feature>
<dbReference type="InterPro" id="IPR010750">
    <property type="entry name" value="SGF29_tudor-like_dom"/>
</dbReference>
<feature type="region of interest" description="Disordered" evidence="1">
    <location>
        <begin position="108"/>
        <end position="187"/>
    </location>
</feature>
<dbReference type="PROSITE" id="PS51518">
    <property type="entry name" value="SGF29_C"/>
    <property type="match status" value="1"/>
</dbReference>
<evidence type="ECO:0000259" key="2">
    <source>
        <dbReference type="PROSITE" id="PS51518"/>
    </source>
</evidence>
<dbReference type="PANTHER" id="PTHR21539">
    <property type="entry name" value="SAGA-ASSOCIATED FACTOR 29"/>
    <property type="match status" value="1"/>
</dbReference>
<feature type="region of interest" description="Disordered" evidence="1">
    <location>
        <begin position="1"/>
        <end position="23"/>
    </location>
</feature>
<dbReference type="RefSeq" id="XP_064711062.1">
    <property type="nucleotide sequence ID" value="XM_064848438.1"/>
</dbReference>
<dbReference type="Gene3D" id="2.30.30.140">
    <property type="match status" value="1"/>
</dbReference>
<dbReference type="GO" id="GO:0000124">
    <property type="term" value="C:SAGA complex"/>
    <property type="evidence" value="ECO:0007669"/>
    <property type="project" value="InterPro"/>
</dbReference>
<comment type="caution">
    <text evidence="3">The sequence shown here is derived from an EMBL/GenBank/DDBJ whole genome shotgun (WGS) entry which is preliminary data.</text>
</comment>
<dbReference type="Proteomes" id="UP001358417">
    <property type="component" value="Unassembled WGS sequence"/>
</dbReference>
<dbReference type="CDD" id="cd20393">
    <property type="entry name" value="Tudor_SGF29_rpt1"/>
    <property type="match status" value="1"/>
</dbReference>
<gene>
    <name evidence="3" type="ORF">LTR84_004865</name>
</gene>
<dbReference type="GeneID" id="89973043"/>
<feature type="domain" description="SGF29 C-terminal" evidence="2">
    <location>
        <begin position="188"/>
        <end position="320"/>
    </location>
</feature>
<name>A0AAV9NS60_9EURO</name>
<accession>A0AAV9NS60</accession>
<dbReference type="EMBL" id="JAVRRD010000002">
    <property type="protein sequence ID" value="KAK5062790.1"/>
    <property type="molecule type" value="Genomic_DNA"/>
</dbReference>
<dbReference type="Pfam" id="PF07039">
    <property type="entry name" value="SGF29_Tudor"/>
    <property type="match status" value="1"/>
</dbReference>
<evidence type="ECO:0000256" key="1">
    <source>
        <dbReference type="SAM" id="MobiDB-lite"/>
    </source>
</evidence>
<sequence length="320" mass="35913">MTSRPRAGRGMTGRDGKESDLENEMLSRALESLRKAQGFNDHCRRLGQEIVALEEEIKLIGHSTPDQHKRLDSLYRENLRYSELEKKVHDEEDIINNLAILATMKSNDDIAPRNGQPKSRKNQRPIVESDVIVESPGPSPGDGRLEMIKRVKGTSQRSSSTASQNRAAAAASAKDDGAETHRGVQAEKAGQLIAGTEVFYKYPKDQQEQEEGVGIHGIIKKVWQDKKPIQYDVRDPEDDPSGKQTVRKATARDLVPIPQVNTGGPQFPTGGNVYAKYPDTDTFYRARVKSFQKTVYSLKFDEDDKEMLVDARFVLDSRFK</sequence>
<evidence type="ECO:0000313" key="3">
    <source>
        <dbReference type="EMBL" id="KAK5062790.1"/>
    </source>
</evidence>
<proteinExistence type="predicted"/>
<keyword evidence="4" id="KW-1185">Reference proteome</keyword>
<reference evidence="3 4" key="1">
    <citation type="submission" date="2023-08" db="EMBL/GenBank/DDBJ databases">
        <title>Black Yeasts Isolated from many extreme environments.</title>
        <authorList>
            <person name="Coleine C."/>
            <person name="Stajich J.E."/>
            <person name="Selbmann L."/>
        </authorList>
    </citation>
    <scope>NUCLEOTIDE SEQUENCE [LARGE SCALE GENOMIC DNA]</scope>
    <source>
        <strain evidence="3 4">CCFEE 5792</strain>
    </source>
</reference>
<evidence type="ECO:0000313" key="4">
    <source>
        <dbReference type="Proteomes" id="UP001358417"/>
    </source>
</evidence>